<name>A0A7U3VRQ6_9ACTN</name>
<proteinExistence type="predicted"/>
<keyword evidence="3" id="KW-1185">Reference proteome</keyword>
<evidence type="ECO:0000313" key="2">
    <source>
        <dbReference type="EMBL" id="BBB01098.1"/>
    </source>
</evidence>
<reference evidence="2 3" key="1">
    <citation type="journal article" date="2010" name="J. Bacteriol.">
        <title>Biochemical characterization of a novel indole prenyltransferase from Streptomyces sp. SN-593.</title>
        <authorList>
            <person name="Takahashi S."/>
            <person name="Takagi H."/>
            <person name="Toyoda A."/>
            <person name="Uramoto M."/>
            <person name="Nogawa T."/>
            <person name="Ueki M."/>
            <person name="Sakaki Y."/>
            <person name="Osada H."/>
        </authorList>
    </citation>
    <scope>NUCLEOTIDE SEQUENCE [LARGE SCALE GENOMIC DNA]</scope>
    <source>
        <strain evidence="2 3">SN-593</strain>
    </source>
</reference>
<evidence type="ECO:0000313" key="3">
    <source>
        <dbReference type="Proteomes" id="UP000595703"/>
    </source>
</evidence>
<feature type="compositionally biased region" description="Low complexity" evidence="1">
    <location>
        <begin position="21"/>
        <end position="30"/>
    </location>
</feature>
<feature type="compositionally biased region" description="Pro residues" evidence="1">
    <location>
        <begin position="1"/>
        <end position="16"/>
    </location>
</feature>
<gene>
    <name evidence="2" type="ORF">RVR_8353</name>
</gene>
<reference evidence="2 3" key="4">
    <citation type="journal article" date="2020" name="Sci. Rep.">
        <title>beta-carboline chemical signals induce reveromycin production through a LuxR family regulator in Streptomyces sp. SN-593.</title>
        <authorList>
            <person name="Panthee S."/>
            <person name="Kito N."/>
            <person name="Hayashi T."/>
            <person name="Shimizu T."/>
            <person name="Ishikawa J."/>
            <person name="Hamamoto H."/>
            <person name="Osada H."/>
            <person name="Takahashi S."/>
        </authorList>
    </citation>
    <scope>NUCLEOTIDE SEQUENCE [LARGE SCALE GENOMIC DNA]</scope>
    <source>
        <strain evidence="2 3">SN-593</strain>
    </source>
</reference>
<evidence type="ECO:0000256" key="1">
    <source>
        <dbReference type="SAM" id="MobiDB-lite"/>
    </source>
</evidence>
<dbReference type="Proteomes" id="UP000595703">
    <property type="component" value="Chromosome"/>
</dbReference>
<reference evidence="2 3" key="2">
    <citation type="journal article" date="2011" name="J. Antibiot.">
        <title>Furaquinocins I and J: novel polyketide isoprenoid hybrid compounds from Streptomyces reveromyceticus SN-593.</title>
        <authorList>
            <person name="Panthee S."/>
            <person name="Takahashi S."/>
            <person name="Takagi H."/>
            <person name="Nogawa T."/>
            <person name="Oowada E."/>
            <person name="Uramoto M."/>
            <person name="Osada H."/>
        </authorList>
    </citation>
    <scope>NUCLEOTIDE SEQUENCE [LARGE SCALE GENOMIC DNA]</scope>
    <source>
        <strain evidence="2 3">SN-593</strain>
    </source>
</reference>
<dbReference type="EMBL" id="AP018365">
    <property type="protein sequence ID" value="BBB01098.1"/>
    <property type="molecule type" value="Genomic_DNA"/>
</dbReference>
<dbReference type="KEGG" id="arev:RVR_8353"/>
<protein>
    <submittedName>
        <fullName evidence="2">Uncharacterized protein</fullName>
    </submittedName>
</protein>
<feature type="region of interest" description="Disordered" evidence="1">
    <location>
        <begin position="1"/>
        <end position="81"/>
    </location>
</feature>
<sequence>MGASSEPPPVPLPPMPRRLARPAPMRRPAVSESTHRPSDPPHPNVVLNEPATVEACKADYSQRGGPRDGAVAPQPHTLGRK</sequence>
<accession>A0A7U3VRQ6</accession>
<organism evidence="2 3">
    <name type="scientific">Actinacidiphila reveromycinica</name>
    <dbReference type="NCBI Taxonomy" id="659352"/>
    <lineage>
        <taxon>Bacteria</taxon>
        <taxon>Bacillati</taxon>
        <taxon>Actinomycetota</taxon>
        <taxon>Actinomycetes</taxon>
        <taxon>Kitasatosporales</taxon>
        <taxon>Streptomycetaceae</taxon>
        <taxon>Actinacidiphila</taxon>
    </lineage>
</organism>
<reference evidence="2 3" key="3">
    <citation type="journal article" date="2011" name="Nat. Chem. Biol.">
        <title>Reveromycin A biosynthesis uses RevG and RevJ for stereospecific spiroacetal formation.</title>
        <authorList>
            <person name="Takahashi S."/>
            <person name="Toyoda A."/>
            <person name="Sekiyama Y."/>
            <person name="Takagi H."/>
            <person name="Nogawa T."/>
            <person name="Uramoto M."/>
            <person name="Suzuki R."/>
            <person name="Koshino H."/>
            <person name="Kumano T."/>
            <person name="Panthee S."/>
            <person name="Dairi T."/>
            <person name="Ishikawa J."/>
            <person name="Ikeda H."/>
            <person name="Sakaki Y."/>
            <person name="Osada H."/>
        </authorList>
    </citation>
    <scope>NUCLEOTIDE SEQUENCE [LARGE SCALE GENOMIC DNA]</scope>
    <source>
        <strain evidence="2 3">SN-593</strain>
    </source>
</reference>
<dbReference type="AlphaFoldDB" id="A0A7U3VRQ6"/>